<organism evidence="4 5">
    <name type="scientific">Flexibacter flexilis DSM 6793</name>
    <dbReference type="NCBI Taxonomy" id="927664"/>
    <lineage>
        <taxon>Bacteria</taxon>
        <taxon>Pseudomonadati</taxon>
        <taxon>Bacteroidota</taxon>
        <taxon>Cytophagia</taxon>
        <taxon>Cytophagales</taxon>
        <taxon>Flexibacteraceae</taxon>
        <taxon>Flexibacter</taxon>
    </lineage>
</organism>
<name>A0A1I1LVL7_9BACT</name>
<protein>
    <submittedName>
        <fullName evidence="4">Phage shock protein A</fullName>
    </submittedName>
</protein>
<dbReference type="PANTHER" id="PTHR31088">
    <property type="entry name" value="MEMBRANE-ASSOCIATED PROTEIN VIPP1, CHLOROPLASTIC"/>
    <property type="match status" value="1"/>
</dbReference>
<comment type="similarity">
    <text evidence="1">Belongs to the PspA/Vipp/IM30 family.</text>
</comment>
<feature type="region of interest" description="Disordered" evidence="3">
    <location>
        <begin position="219"/>
        <end position="252"/>
    </location>
</feature>
<feature type="coiled-coil region" evidence="2">
    <location>
        <begin position="87"/>
        <end position="135"/>
    </location>
</feature>
<evidence type="ECO:0000256" key="3">
    <source>
        <dbReference type="SAM" id="MobiDB-lite"/>
    </source>
</evidence>
<dbReference type="RefSeq" id="WP_091514791.1">
    <property type="nucleotide sequence ID" value="NZ_FOLE01000009.1"/>
</dbReference>
<dbReference type="AlphaFoldDB" id="A0A1I1LVL7"/>
<dbReference type="InterPro" id="IPR007157">
    <property type="entry name" value="PspA_VIPP1"/>
</dbReference>
<dbReference type="PANTHER" id="PTHR31088:SF6">
    <property type="entry name" value="PHAGE SHOCK PROTEIN A"/>
    <property type="match status" value="1"/>
</dbReference>
<evidence type="ECO:0000313" key="4">
    <source>
        <dbReference type="EMBL" id="SFC77174.1"/>
    </source>
</evidence>
<dbReference type="Proteomes" id="UP000199514">
    <property type="component" value="Unassembled WGS sequence"/>
</dbReference>
<reference evidence="4 5" key="1">
    <citation type="submission" date="2016-10" db="EMBL/GenBank/DDBJ databases">
        <authorList>
            <person name="de Groot N.N."/>
        </authorList>
    </citation>
    <scope>NUCLEOTIDE SEQUENCE [LARGE SCALE GENOMIC DNA]</scope>
    <source>
        <strain evidence="4 5">DSM 6793</strain>
    </source>
</reference>
<evidence type="ECO:0000313" key="5">
    <source>
        <dbReference type="Proteomes" id="UP000199514"/>
    </source>
</evidence>
<dbReference type="STRING" id="927664.SAMN05421780_109155"/>
<dbReference type="OrthoDB" id="9779630at2"/>
<dbReference type="Pfam" id="PF04012">
    <property type="entry name" value="PspA_IM30"/>
    <property type="match status" value="1"/>
</dbReference>
<accession>A0A1I1LVL7</accession>
<evidence type="ECO:0000256" key="1">
    <source>
        <dbReference type="ARBA" id="ARBA00043985"/>
    </source>
</evidence>
<keyword evidence="5" id="KW-1185">Reference proteome</keyword>
<proteinExistence type="inferred from homology"/>
<sequence length="252" mass="27532">MGIFSRFVDIFKANANDLADKAEDPEKMIKLMVVEMREGQVKATAALAQAMANEKRLEAQTANFKRLAEEMHGKAVKALQGGNEELAKAALAKKAQADQQYAQYKQMFESAHATTSQIKEQVDRLKAKLDEAVMKESMLIARSQNAKAQSDVAKKLGGLDNSSFAKFDKFEEKILKIEAEAQAFTQLADENTSIDEELRKMEKNTQVDDEFAKLKAQLAGGSNPTAIGTGGTTATPSADDELAKLKAQLGQQ</sequence>
<dbReference type="EMBL" id="FOLE01000009">
    <property type="protein sequence ID" value="SFC77174.1"/>
    <property type="molecule type" value="Genomic_DNA"/>
</dbReference>
<evidence type="ECO:0000256" key="2">
    <source>
        <dbReference type="SAM" id="Coils"/>
    </source>
</evidence>
<keyword evidence="2" id="KW-0175">Coiled coil</keyword>
<gene>
    <name evidence="4" type="ORF">SAMN05421780_109155</name>
</gene>